<keyword evidence="3" id="KW-0472">Membrane</keyword>
<evidence type="ECO:0000256" key="6">
    <source>
        <dbReference type="SAM" id="MobiDB-lite"/>
    </source>
</evidence>
<evidence type="ECO:0008006" key="9">
    <source>
        <dbReference type="Google" id="ProtNLM"/>
    </source>
</evidence>
<feature type="compositionally biased region" description="Low complexity" evidence="6">
    <location>
        <begin position="66"/>
        <end position="75"/>
    </location>
</feature>
<keyword evidence="1" id="KW-1003">Cell membrane</keyword>
<reference evidence="8" key="1">
    <citation type="submission" date="2013-02" db="EMBL/GenBank/DDBJ databases">
        <title>The complete genome sequence of Corynebacterium casei LMG S-19264 (=DSM 44701).</title>
        <authorList>
            <person name="Ruckert C."/>
            <person name="Albersmeier A."/>
            <person name="Kalinowski J."/>
        </authorList>
    </citation>
    <scope>NUCLEOTIDE SEQUENCE [LARGE SCALE GENOMIC DNA]</scope>
    <source>
        <strain evidence="8">LMG S-19264</strain>
    </source>
</reference>
<evidence type="ECO:0000313" key="8">
    <source>
        <dbReference type="Proteomes" id="UP000019226"/>
    </source>
</evidence>
<name>A0ABM5PL75_9CORY</name>
<feature type="compositionally biased region" description="Polar residues" evidence="6">
    <location>
        <begin position="76"/>
        <end position="87"/>
    </location>
</feature>
<dbReference type="EMBL" id="CP004350">
    <property type="protein sequence ID" value="AHI18637.1"/>
    <property type="molecule type" value="Genomic_DNA"/>
</dbReference>
<evidence type="ECO:0000256" key="2">
    <source>
        <dbReference type="ARBA" id="ARBA00022729"/>
    </source>
</evidence>
<keyword evidence="2" id="KW-0732">Signal</keyword>
<evidence type="ECO:0000256" key="3">
    <source>
        <dbReference type="ARBA" id="ARBA00023136"/>
    </source>
</evidence>
<dbReference type="Pfam" id="PF14041">
    <property type="entry name" value="Lipoprotein_21"/>
    <property type="match status" value="1"/>
</dbReference>
<gene>
    <name evidence="7" type="ORF">CCASEI_00260</name>
</gene>
<dbReference type="Proteomes" id="UP000019226">
    <property type="component" value="Chromosome"/>
</dbReference>
<evidence type="ECO:0000256" key="5">
    <source>
        <dbReference type="ARBA" id="ARBA00023288"/>
    </source>
</evidence>
<accession>A0ABM5PL75</accession>
<evidence type="ECO:0000313" key="7">
    <source>
        <dbReference type="EMBL" id="AHI18637.1"/>
    </source>
</evidence>
<evidence type="ECO:0000256" key="1">
    <source>
        <dbReference type="ARBA" id="ARBA00022475"/>
    </source>
</evidence>
<keyword evidence="5" id="KW-0449">Lipoprotein</keyword>
<dbReference type="InterPro" id="IPR025971">
    <property type="entry name" value="LppP/LprE"/>
</dbReference>
<feature type="region of interest" description="Disordered" evidence="6">
    <location>
        <begin position="62"/>
        <end position="108"/>
    </location>
</feature>
<keyword evidence="4" id="KW-0564">Palmitate</keyword>
<organism evidence="7 8">
    <name type="scientific">Corynebacterium casei LMG S-19264</name>
    <dbReference type="NCBI Taxonomy" id="1285583"/>
    <lineage>
        <taxon>Bacteria</taxon>
        <taxon>Bacillati</taxon>
        <taxon>Actinomycetota</taxon>
        <taxon>Actinomycetes</taxon>
        <taxon>Mycobacteriales</taxon>
        <taxon>Corynebacteriaceae</taxon>
        <taxon>Corynebacterium</taxon>
    </lineage>
</organism>
<evidence type="ECO:0000256" key="4">
    <source>
        <dbReference type="ARBA" id="ARBA00023139"/>
    </source>
</evidence>
<sequence length="259" mass="26981">MVLHCFFDERCPALLRREVSGPKRTVESMRNIRTLPRTASAGLIAAGCAASLLVGCSSDDGAGESTETTVTDTITQQPASTPSQPESATGRAPTPDGGAGDGSCADAAVTNPLVGEQPIPVHFANVDDSDVSFYYTATEGQPDPCTPLSWVKLAGTNGAGGPGATAGSDRETVALFGDGRLITDPAPILARQIESIEQVDDRTVRVNYAFYTEAPAVLNETDAGSATFHWDGDQLEVTENTLPASQNDTAETLDMSGVM</sequence>
<proteinExistence type="predicted"/>
<keyword evidence="8" id="KW-1185">Reference proteome</keyword>
<protein>
    <recommendedName>
        <fullName evidence="9">LppP/LprE family lipoprotein</fullName>
    </recommendedName>
</protein>